<dbReference type="Gene3D" id="3.90.550.10">
    <property type="entry name" value="Spore Coat Polysaccharide Biosynthesis Protein SpsA, Chain A"/>
    <property type="match status" value="1"/>
</dbReference>
<dbReference type="PANTHER" id="PTHR48090:SF10">
    <property type="entry name" value="GLUCOSYL-3-PHOSPHOGLYCERATE SYNTHASE"/>
    <property type="match status" value="1"/>
</dbReference>
<organism evidence="11 12">
    <name type="scientific">Collibacillus ludicampi</name>
    <dbReference type="NCBI Taxonomy" id="2771369"/>
    <lineage>
        <taxon>Bacteria</taxon>
        <taxon>Bacillati</taxon>
        <taxon>Bacillota</taxon>
        <taxon>Bacilli</taxon>
        <taxon>Bacillales</taxon>
        <taxon>Alicyclobacillaceae</taxon>
        <taxon>Collibacillus</taxon>
    </lineage>
</organism>
<comment type="cofactor">
    <cofactor evidence="1">
        <name>Mg(2+)</name>
        <dbReference type="ChEBI" id="CHEBI:18420"/>
    </cofactor>
</comment>
<keyword evidence="3" id="KW-0328">Glycosyltransferase</keyword>
<dbReference type="GO" id="GO:0016757">
    <property type="term" value="F:glycosyltransferase activity"/>
    <property type="evidence" value="ECO:0007669"/>
    <property type="project" value="UniProtKB-KW"/>
</dbReference>
<evidence type="ECO:0000256" key="8">
    <source>
        <dbReference type="ARBA" id="ARBA00048689"/>
    </source>
</evidence>
<feature type="domain" description="Glycosyltransferase 2-like" evidence="10">
    <location>
        <begin position="4"/>
        <end position="155"/>
    </location>
</feature>
<dbReference type="RefSeq" id="WP_282200408.1">
    <property type="nucleotide sequence ID" value="NZ_BOQE01000001.1"/>
</dbReference>
<evidence type="ECO:0000256" key="3">
    <source>
        <dbReference type="ARBA" id="ARBA00022676"/>
    </source>
</evidence>
<proteinExistence type="inferred from homology"/>
<evidence type="ECO:0000256" key="9">
    <source>
        <dbReference type="ARBA" id="ARBA00048997"/>
    </source>
</evidence>
<dbReference type="SUPFAM" id="SSF53448">
    <property type="entry name" value="Nucleotide-diphospho-sugar transferases"/>
    <property type="match status" value="1"/>
</dbReference>
<dbReference type="InterPro" id="IPR001173">
    <property type="entry name" value="Glyco_trans_2-like"/>
</dbReference>
<keyword evidence="5" id="KW-0460">Magnesium</keyword>
<evidence type="ECO:0000313" key="12">
    <source>
        <dbReference type="Proteomes" id="UP001057291"/>
    </source>
</evidence>
<dbReference type="EMBL" id="BOQE01000001">
    <property type="protein sequence ID" value="GIM47431.1"/>
    <property type="molecule type" value="Genomic_DNA"/>
</dbReference>
<dbReference type="Pfam" id="PF00535">
    <property type="entry name" value="Glycos_transf_2"/>
    <property type="match status" value="1"/>
</dbReference>
<evidence type="ECO:0000313" key="11">
    <source>
        <dbReference type="EMBL" id="GIM47431.1"/>
    </source>
</evidence>
<evidence type="ECO:0000256" key="7">
    <source>
        <dbReference type="ARBA" id="ARBA00040894"/>
    </source>
</evidence>
<comment type="catalytic activity">
    <reaction evidence="8">
        <text>(2R)-3-phosphoglycerate + UDP-alpha-D-glucose = (2R)-2-O-(alpha-D-glucopyranosyl)-3-phospho-glycerate + UDP + H(+)</text>
        <dbReference type="Rhea" id="RHEA:31319"/>
        <dbReference type="ChEBI" id="CHEBI:15378"/>
        <dbReference type="ChEBI" id="CHEBI:58223"/>
        <dbReference type="ChEBI" id="CHEBI:58272"/>
        <dbReference type="ChEBI" id="CHEBI:58885"/>
        <dbReference type="ChEBI" id="CHEBI:62600"/>
        <dbReference type="EC" id="2.4.1.266"/>
    </reaction>
    <physiologicalReaction direction="left-to-right" evidence="8">
        <dbReference type="Rhea" id="RHEA:31320"/>
    </physiologicalReaction>
</comment>
<comment type="similarity">
    <text evidence="2">Belongs to the glycosyltransferase 2 family.</text>
</comment>
<dbReference type="EC" id="2.4.1.266" evidence="6"/>
<gene>
    <name evidence="11" type="ORF">DNHGIG_29800</name>
</gene>
<dbReference type="Proteomes" id="UP001057291">
    <property type="component" value="Unassembled WGS sequence"/>
</dbReference>
<accession>A0AAV4LHY3</accession>
<evidence type="ECO:0000256" key="5">
    <source>
        <dbReference type="ARBA" id="ARBA00022842"/>
    </source>
</evidence>
<comment type="caution">
    <text evidence="11">The sequence shown here is derived from an EMBL/GenBank/DDBJ whole genome shotgun (WGS) entry which is preliminary data.</text>
</comment>
<keyword evidence="4 11" id="KW-0808">Transferase</keyword>
<evidence type="ECO:0000256" key="6">
    <source>
        <dbReference type="ARBA" id="ARBA00039022"/>
    </source>
</evidence>
<reference evidence="11" key="1">
    <citation type="journal article" date="2023" name="Int. J. Syst. Evol. Microbiol.">
        <title>Collibacillus ludicampi gen. nov., sp. nov., a new soil bacterium of the family Alicyclobacillaceae.</title>
        <authorList>
            <person name="Jojima T."/>
            <person name="Ioku Y."/>
            <person name="Fukuta Y."/>
            <person name="Shirasaka N."/>
            <person name="Matsumura Y."/>
            <person name="Mori M."/>
        </authorList>
    </citation>
    <scope>NUCLEOTIDE SEQUENCE</scope>
    <source>
        <strain evidence="11">TP075</strain>
    </source>
</reference>
<protein>
    <recommendedName>
        <fullName evidence="7">Glucosyl-3-phosphoglycerate synthase</fullName>
        <ecNumber evidence="6">2.4.1.266</ecNumber>
    </recommendedName>
</protein>
<evidence type="ECO:0000256" key="4">
    <source>
        <dbReference type="ARBA" id="ARBA00022679"/>
    </source>
</evidence>
<dbReference type="PANTHER" id="PTHR48090">
    <property type="entry name" value="UNDECAPRENYL-PHOSPHATE 4-DEOXY-4-FORMAMIDO-L-ARABINOSE TRANSFERASE-RELATED"/>
    <property type="match status" value="1"/>
</dbReference>
<dbReference type="InterPro" id="IPR029044">
    <property type="entry name" value="Nucleotide-diphossugar_trans"/>
</dbReference>
<comment type="catalytic activity">
    <reaction evidence="9">
        <text>an NDP-alpha-D-glucose + (2R)-3-phosphoglycerate = (2R)-2-O-(alpha-D-glucopyranosyl)-3-phospho-glycerate + a ribonucleoside 5'-diphosphate + H(+)</text>
        <dbReference type="Rhea" id="RHEA:47244"/>
        <dbReference type="ChEBI" id="CHEBI:15378"/>
        <dbReference type="ChEBI" id="CHEBI:57930"/>
        <dbReference type="ChEBI" id="CHEBI:58272"/>
        <dbReference type="ChEBI" id="CHEBI:62600"/>
        <dbReference type="ChEBI" id="CHEBI:76533"/>
        <dbReference type="EC" id="2.4.1.266"/>
    </reaction>
    <physiologicalReaction direction="left-to-right" evidence="9">
        <dbReference type="Rhea" id="RHEA:47245"/>
    </physiologicalReaction>
</comment>
<keyword evidence="12" id="KW-1185">Reference proteome</keyword>
<evidence type="ECO:0000259" key="10">
    <source>
        <dbReference type="Pfam" id="PF00535"/>
    </source>
</evidence>
<dbReference type="AlphaFoldDB" id="A0AAV4LHY3"/>
<evidence type="ECO:0000256" key="2">
    <source>
        <dbReference type="ARBA" id="ARBA00006739"/>
    </source>
</evidence>
<dbReference type="CDD" id="cd04179">
    <property type="entry name" value="DPM_DPG-synthase_like"/>
    <property type="match status" value="1"/>
</dbReference>
<dbReference type="InterPro" id="IPR050256">
    <property type="entry name" value="Glycosyltransferase_2"/>
</dbReference>
<name>A0AAV4LHY3_9BACL</name>
<evidence type="ECO:0000256" key="1">
    <source>
        <dbReference type="ARBA" id="ARBA00001946"/>
    </source>
</evidence>
<sequence length="222" mass="24010">MRVSVLIPAFNEGDRIGPTIRAARAVDEVSEIIVVDDGSADDTEKQARKAGARVIRHSRNYGKGAALYSAIGASTGDVLVFLDADVGEHATEIVKLITPIAQGRADMTIAKFPASDVKSGWGWVKGLAKKGIFHLASLEVEAPLSGQRALRREVLSVLGSLSSGYGVEVGMTIDAAKGGYRILEVPVEMKHRDYGRNWRGVLHRGRQFLHVAIALAERWALR</sequence>